<proteinExistence type="predicted"/>
<feature type="domain" description="HTH cro/C1-type" evidence="2">
    <location>
        <begin position="6"/>
        <end position="59"/>
    </location>
</feature>
<dbReference type="SUPFAM" id="SSF47413">
    <property type="entry name" value="lambda repressor-like DNA-binding domains"/>
    <property type="match status" value="1"/>
</dbReference>
<dbReference type="CDD" id="cd00093">
    <property type="entry name" value="HTH_XRE"/>
    <property type="match status" value="1"/>
</dbReference>
<dbReference type="EMBL" id="CP012621">
    <property type="protein sequence ID" value="ATG73658.1"/>
    <property type="molecule type" value="Genomic_DNA"/>
</dbReference>
<feature type="region of interest" description="Disordered" evidence="1">
    <location>
        <begin position="96"/>
        <end position="125"/>
    </location>
</feature>
<protein>
    <recommendedName>
        <fullName evidence="2">HTH cro/C1-type domain-containing protein</fullName>
    </recommendedName>
</protein>
<evidence type="ECO:0000313" key="3">
    <source>
        <dbReference type="EMBL" id="ATG73658.1"/>
    </source>
</evidence>
<dbReference type="GO" id="GO:0003677">
    <property type="term" value="F:DNA binding"/>
    <property type="evidence" value="ECO:0007669"/>
    <property type="project" value="InterPro"/>
</dbReference>
<accession>A0A291HNK0</accession>
<sequence>MLGDRLKEERERIGLTQPVFAELAGVKKRTVIDWEKGVSSPTALQLEALSKVGLDAQYVVTGARSVASLENAEQELLKLFRSAPLQVQHAVLGALTAGSSPAGTQPSIKVSGSGNRVAGKDYHEK</sequence>
<dbReference type="AlphaFoldDB" id="A0A291HNK0"/>
<name>A0A291HNK0_9GAMM</name>
<reference evidence="4" key="1">
    <citation type="submission" date="2015-09" db="EMBL/GenBank/DDBJ databases">
        <authorList>
            <person name="Shao Z."/>
            <person name="Wang L."/>
        </authorList>
    </citation>
    <scope>NUCLEOTIDE SEQUENCE [LARGE SCALE GENOMIC DNA]</scope>
    <source>
        <strain evidence="4">F13-1</strain>
    </source>
</reference>
<dbReference type="Pfam" id="PF01381">
    <property type="entry name" value="HTH_3"/>
    <property type="match status" value="1"/>
</dbReference>
<evidence type="ECO:0000313" key="4">
    <source>
        <dbReference type="Proteomes" id="UP000217763"/>
    </source>
</evidence>
<evidence type="ECO:0000256" key="1">
    <source>
        <dbReference type="SAM" id="MobiDB-lite"/>
    </source>
</evidence>
<dbReference type="Proteomes" id="UP000217763">
    <property type="component" value="Chromosome"/>
</dbReference>
<organism evidence="3 4">
    <name type="scientific">Zobellella denitrificans</name>
    <dbReference type="NCBI Taxonomy" id="347534"/>
    <lineage>
        <taxon>Bacteria</taxon>
        <taxon>Pseudomonadati</taxon>
        <taxon>Pseudomonadota</taxon>
        <taxon>Gammaproteobacteria</taxon>
        <taxon>Aeromonadales</taxon>
        <taxon>Aeromonadaceae</taxon>
        <taxon>Zobellella</taxon>
    </lineage>
</organism>
<dbReference type="KEGG" id="zdf:AN401_07140"/>
<dbReference type="InterPro" id="IPR010982">
    <property type="entry name" value="Lambda_DNA-bd_dom_sf"/>
</dbReference>
<dbReference type="Gene3D" id="1.10.260.40">
    <property type="entry name" value="lambda repressor-like DNA-binding domains"/>
    <property type="match status" value="1"/>
</dbReference>
<dbReference type="InterPro" id="IPR001387">
    <property type="entry name" value="Cro/C1-type_HTH"/>
</dbReference>
<dbReference type="SMART" id="SM00530">
    <property type="entry name" value="HTH_XRE"/>
    <property type="match status" value="1"/>
</dbReference>
<gene>
    <name evidence="3" type="ORF">AN401_07140</name>
</gene>
<keyword evidence="4" id="KW-1185">Reference proteome</keyword>
<feature type="compositionally biased region" description="Polar residues" evidence="1">
    <location>
        <begin position="97"/>
        <end position="114"/>
    </location>
</feature>
<dbReference type="PROSITE" id="PS50943">
    <property type="entry name" value="HTH_CROC1"/>
    <property type="match status" value="1"/>
</dbReference>
<evidence type="ECO:0000259" key="2">
    <source>
        <dbReference type="PROSITE" id="PS50943"/>
    </source>
</evidence>